<feature type="domain" description="DNA2/NAM7 helicase-like C-terminal" evidence="4">
    <location>
        <begin position="704"/>
        <end position="896"/>
    </location>
</feature>
<evidence type="ECO:0000259" key="3">
    <source>
        <dbReference type="Pfam" id="PF13086"/>
    </source>
</evidence>
<dbReference type="PANTHER" id="PTHR10887:SF341">
    <property type="entry name" value="NFX1-TYPE ZINC FINGER-CONTAINING PROTEIN 1"/>
    <property type="match status" value="1"/>
</dbReference>
<keyword evidence="1" id="KW-0547">Nucleotide-binding</keyword>
<dbReference type="Pfam" id="PF13086">
    <property type="entry name" value="AAA_11"/>
    <property type="match status" value="2"/>
</dbReference>
<dbReference type="GO" id="GO:0031380">
    <property type="term" value="C:nuclear RNA-directed RNA polymerase complex"/>
    <property type="evidence" value="ECO:0007669"/>
    <property type="project" value="TreeGrafter"/>
</dbReference>
<dbReference type="GO" id="GO:0031048">
    <property type="term" value="P:regulatory ncRNA-mediated heterochromatin formation"/>
    <property type="evidence" value="ECO:0007669"/>
    <property type="project" value="TreeGrafter"/>
</dbReference>
<name>A0AAN6S698_9PEZI</name>
<protein>
    <submittedName>
        <fullName evidence="6">P-loop containing nucleoside triphosphate hydrolase protein</fullName>
    </submittedName>
</protein>
<dbReference type="InterPro" id="IPR045055">
    <property type="entry name" value="DNA2/NAM7-like"/>
</dbReference>
<evidence type="ECO:0000259" key="4">
    <source>
        <dbReference type="Pfam" id="PF13087"/>
    </source>
</evidence>
<feature type="domain" description="DNA2/NAM7 helicase helicase" evidence="3">
    <location>
        <begin position="315"/>
        <end position="426"/>
    </location>
</feature>
<feature type="compositionally biased region" description="Basic and acidic residues" evidence="2">
    <location>
        <begin position="1195"/>
        <end position="1208"/>
    </location>
</feature>
<dbReference type="PANTHER" id="PTHR10887">
    <property type="entry name" value="DNA2/NAM7 HELICASE FAMILY"/>
    <property type="match status" value="1"/>
</dbReference>
<dbReference type="InterPro" id="IPR041677">
    <property type="entry name" value="DNA2/NAM7_AAA_11"/>
</dbReference>
<organism evidence="6 7">
    <name type="scientific">Diplogelasinospora grovesii</name>
    <dbReference type="NCBI Taxonomy" id="303347"/>
    <lineage>
        <taxon>Eukaryota</taxon>
        <taxon>Fungi</taxon>
        <taxon>Dikarya</taxon>
        <taxon>Ascomycota</taxon>
        <taxon>Pezizomycotina</taxon>
        <taxon>Sordariomycetes</taxon>
        <taxon>Sordariomycetidae</taxon>
        <taxon>Sordariales</taxon>
        <taxon>Diplogelasinosporaceae</taxon>
        <taxon>Diplogelasinospora</taxon>
    </lineage>
</organism>
<dbReference type="GO" id="GO:0004386">
    <property type="term" value="F:helicase activity"/>
    <property type="evidence" value="ECO:0007669"/>
    <property type="project" value="InterPro"/>
</dbReference>
<keyword evidence="6" id="KW-0378">Hydrolase</keyword>
<dbReference type="CDD" id="cd18808">
    <property type="entry name" value="SF1_C_Upf1"/>
    <property type="match status" value="1"/>
</dbReference>
<evidence type="ECO:0000259" key="5">
    <source>
        <dbReference type="Pfam" id="PF25396"/>
    </source>
</evidence>
<sequence length="1236" mass="137822">MQRLPVLPLLRYVLSLLPTLFLLVLFIPPLVSRLPILRLISDWSLRFVQRWKLLPELPQSDEILTAGSKVDQLPENPVDTEWASKDAYLAAQYQILRRDGIESLRSSVRGFINASRGRQEVRDDDKTCIYTQVRVTSYIMAKEGPVVRVAFATRYRIQWEQSERLRPGTLVALSTKTDNFNKICKVAAVHARPYQGGLDQSPPLVDLMWAKPEDAIFDPALELVMVESRNGYFEAARHTLVGLQQASTTDSPLDKYITGRHRVDTPPAFLQEDPIMDLSSIAHGSSGSDVAIAGALSTFNVLSDRLPDIEGKTSLDRSQLESVHRIISKELAIVQGPPGTGKTFTSVEAIKIMVATRRKRGGPPVVVAAQTNHALDRLLALCLDAGAKILRVGGRTQCARIQEHTLYEIRKRRASAESKALASARRTNIEEFQLLVDRVFGDELLAVDGLLEAGIITEQQCQSLRDEHMKATDRQKHMGPFSRWLGDDLVAAPSLRDLYPARSDLQDVETWASSSRFDFDDDFKDAPYDDVGEYRTSGREVKLTHAWSTKEPAHSRPWDQIASQELASKSNLFDIDDNLRGAVYRYLRAEFIAALTPKLVALLAKDIELAGKVKADACIEDARRVAQQRIDVVGCTTTGLTKFRGILGCLQPRSLLIEEAAETLEANITSALYPSLQQLILVGDHQQLAPSCSISWLGEKPYNLNVSLFQRLVNLKMPYTMLMQQRRMKRELRLVLTPFYPQLTDSPEVLSPSHRPDIPGMGGRNLWFFHHTWPEATDSGRSKFNGKEAGMISHFFAYLVDRGTPAEKITVLTFYNGQRKVLLGKLRRHRSLLRLTTFNVCTIDSYQGEENDVIILSLVRSPDRPDARSLGFLEDERRAVVAVSRARRGFYLFGNADSLVLGSYGAGRLWERIHQVFATQHRINRLRGLPIVCQQHNQTIWVKEIADWTESAAGCGLTCRRTRSCGHRCTHKCHSIPHDRLPCTKTCRKKLECGHGCCKLCHEECVCRCDRFRMWQVRQHSHAQHIAEVAADDIDKMSLAQRLLALGAEPNTLIRRGLDYCDRSPSSTADDSSGDMHSINSVSSQASNPQSTPAQGIEIGDTYRRNTRQHDEGLEDTTTSTSSSIIRFPVIRETYQPTSLDIEGRRVEVGKKAVCCVQPSCLTSIITTPAGSLKANVAKLSESRLSNIPGMQTETGDKEPDDESKGLERGDEAAGIGLAGTAGQGLGDFSLVGDCV</sequence>
<comment type="caution">
    <text evidence="6">The sequence shown here is derived from an EMBL/GenBank/DDBJ whole genome shotgun (WGS) entry which is preliminary data.</text>
</comment>
<evidence type="ECO:0000256" key="1">
    <source>
        <dbReference type="ARBA" id="ARBA00022806"/>
    </source>
</evidence>
<dbReference type="Gene3D" id="3.40.50.300">
    <property type="entry name" value="P-loop containing nucleotide triphosphate hydrolases"/>
    <property type="match status" value="3"/>
</dbReference>
<reference evidence="7" key="1">
    <citation type="journal article" date="2023" name="Mol. Phylogenet. Evol.">
        <title>Genome-scale phylogeny and comparative genomics of the fungal order Sordariales.</title>
        <authorList>
            <person name="Hensen N."/>
            <person name="Bonometti L."/>
            <person name="Westerberg I."/>
            <person name="Brannstrom I.O."/>
            <person name="Guillou S."/>
            <person name="Cros-Aarteil S."/>
            <person name="Calhoun S."/>
            <person name="Haridas S."/>
            <person name="Kuo A."/>
            <person name="Mondo S."/>
            <person name="Pangilinan J."/>
            <person name="Riley R."/>
            <person name="LaButti K."/>
            <person name="Andreopoulos B."/>
            <person name="Lipzen A."/>
            <person name="Chen C."/>
            <person name="Yan M."/>
            <person name="Daum C."/>
            <person name="Ng V."/>
            <person name="Clum A."/>
            <person name="Steindorff A."/>
            <person name="Ohm R.A."/>
            <person name="Martin F."/>
            <person name="Silar P."/>
            <person name="Natvig D.O."/>
            <person name="Lalanne C."/>
            <person name="Gautier V."/>
            <person name="Ament-Velasquez S.L."/>
            <person name="Kruys A."/>
            <person name="Hutchinson M.I."/>
            <person name="Powell A.J."/>
            <person name="Barry K."/>
            <person name="Miller A.N."/>
            <person name="Grigoriev I.V."/>
            <person name="Debuchy R."/>
            <person name="Gladieux P."/>
            <person name="Hiltunen Thoren M."/>
            <person name="Johannesson H."/>
        </authorList>
    </citation>
    <scope>NUCLEOTIDE SEQUENCE [LARGE SCALE GENOMIC DNA]</scope>
    <source>
        <strain evidence="7">CBS 340.73</strain>
    </source>
</reference>
<accession>A0AAN6S698</accession>
<dbReference type="InterPro" id="IPR057373">
    <property type="entry name" value="ZNFX1"/>
</dbReference>
<evidence type="ECO:0000313" key="6">
    <source>
        <dbReference type="EMBL" id="KAK3941975.1"/>
    </source>
</evidence>
<feature type="domain" description="ZNFX1" evidence="5">
    <location>
        <begin position="123"/>
        <end position="229"/>
    </location>
</feature>
<proteinExistence type="predicted"/>
<evidence type="ECO:0000313" key="7">
    <source>
        <dbReference type="Proteomes" id="UP001303473"/>
    </source>
</evidence>
<dbReference type="GO" id="GO:0016787">
    <property type="term" value="F:hydrolase activity"/>
    <property type="evidence" value="ECO:0007669"/>
    <property type="project" value="UniProtKB-KW"/>
</dbReference>
<dbReference type="AlphaFoldDB" id="A0AAN6S698"/>
<dbReference type="CDD" id="cd06008">
    <property type="entry name" value="NF-X1-zinc-finger"/>
    <property type="match status" value="1"/>
</dbReference>
<dbReference type="SUPFAM" id="SSF52540">
    <property type="entry name" value="P-loop containing nucleoside triphosphate hydrolases"/>
    <property type="match status" value="1"/>
</dbReference>
<dbReference type="InterPro" id="IPR027417">
    <property type="entry name" value="P-loop_NTPase"/>
</dbReference>
<dbReference type="EMBL" id="MU853778">
    <property type="protein sequence ID" value="KAK3941975.1"/>
    <property type="molecule type" value="Genomic_DNA"/>
</dbReference>
<dbReference type="InterPro" id="IPR047187">
    <property type="entry name" value="SF1_C_Upf1"/>
</dbReference>
<keyword evidence="1" id="KW-0067">ATP-binding</keyword>
<feature type="compositionally biased region" description="Polar residues" evidence="2">
    <location>
        <begin position="1078"/>
        <end position="1094"/>
    </location>
</feature>
<feature type="region of interest" description="Disordered" evidence="2">
    <location>
        <begin position="1064"/>
        <end position="1101"/>
    </location>
</feature>
<feature type="region of interest" description="Disordered" evidence="2">
    <location>
        <begin position="1184"/>
        <end position="1208"/>
    </location>
</feature>
<evidence type="ECO:0000256" key="2">
    <source>
        <dbReference type="SAM" id="MobiDB-lite"/>
    </source>
</evidence>
<keyword evidence="7" id="KW-1185">Reference proteome</keyword>
<dbReference type="Proteomes" id="UP001303473">
    <property type="component" value="Unassembled WGS sequence"/>
</dbReference>
<dbReference type="Pfam" id="PF25396">
    <property type="entry name" value="ZNFX1"/>
    <property type="match status" value="1"/>
</dbReference>
<feature type="domain" description="DNA2/NAM7 helicase helicase" evidence="3">
    <location>
        <begin position="628"/>
        <end position="691"/>
    </location>
</feature>
<dbReference type="Pfam" id="PF13087">
    <property type="entry name" value="AAA_12"/>
    <property type="match status" value="1"/>
</dbReference>
<dbReference type="InterPro" id="IPR041679">
    <property type="entry name" value="DNA2/NAM7-like_C"/>
</dbReference>
<keyword evidence="1" id="KW-0347">Helicase</keyword>
<feature type="compositionally biased region" description="Polar residues" evidence="2">
    <location>
        <begin position="1184"/>
        <end position="1194"/>
    </location>
</feature>
<gene>
    <name evidence="6" type="ORF">QBC46DRAFT_257514</name>
</gene>